<dbReference type="PANTHER" id="PTHR11655">
    <property type="entry name" value="60S/50S RIBOSOMAL PROTEIN L6/L9"/>
    <property type="match status" value="1"/>
</dbReference>
<proteinExistence type="inferred from homology"/>
<accession>A0A089VHC7</accession>
<sequence length="203" mass="22384">MSRIGKLPIRIPQTVQVLLKKGGSVLNLTGKFGSLEIQIPEQLQIVAWRELDSETGKVNNGFLSVSFKGQDSFDYRASSGETRTNKSLQGLYRTLINNMVIGVSEQFGITLVLQGVGYRASVQSDSLILNLGFSHPVEISIPEGITVEVVQNTTINLKACDKEQLGFFAAKVRSWRPPEPYKGKGILYKDEKILRKAGKSGKK</sequence>
<dbReference type="Gene3D" id="3.90.930.12">
    <property type="entry name" value="Ribosomal protein L6, alpha-beta domain"/>
    <property type="match status" value="2"/>
</dbReference>
<protein>
    <submittedName>
        <fullName evidence="6">Ribosomal protein L6</fullName>
    </submittedName>
</protein>
<dbReference type="InterPro" id="IPR019906">
    <property type="entry name" value="Ribosomal_uL6_bac-type"/>
</dbReference>
<evidence type="ECO:0000256" key="2">
    <source>
        <dbReference type="ARBA" id="ARBA00022980"/>
    </source>
</evidence>
<geneLocation type="chloroplast" evidence="6"/>
<reference evidence="6" key="2">
    <citation type="submission" date="2014-06" db="EMBL/GenBank/DDBJ databases">
        <authorList>
            <person name="Sabir J.S.M."/>
            <person name="Yu M."/>
            <person name="Ashworth M.P."/>
            <person name="Baeshen N.A."/>
            <person name="Baeshen M.N."/>
            <person name="Bahieldin A."/>
            <person name="Theriot E.C."/>
            <person name="Jansen R.K."/>
        </authorList>
    </citation>
    <scope>NUCLEOTIDE SEQUENCE</scope>
</reference>
<dbReference type="NCBIfam" id="TIGR03654">
    <property type="entry name" value="L6_bact"/>
    <property type="match status" value="1"/>
</dbReference>
<evidence type="ECO:0000259" key="5">
    <source>
        <dbReference type="Pfam" id="PF00347"/>
    </source>
</evidence>
<dbReference type="InterPro" id="IPR000702">
    <property type="entry name" value="Ribosomal_uL6-like"/>
</dbReference>
<dbReference type="PANTHER" id="PTHR11655:SF14">
    <property type="entry name" value="LARGE RIBOSOMAL SUBUNIT PROTEIN UL6M"/>
    <property type="match status" value="1"/>
</dbReference>
<keyword evidence="6" id="KW-0934">Plastid</keyword>
<keyword evidence="2 4" id="KW-0689">Ribosomal protein</keyword>
<dbReference type="SUPFAM" id="SSF56053">
    <property type="entry name" value="Ribosomal protein L6"/>
    <property type="match status" value="2"/>
</dbReference>
<dbReference type="FunFam" id="3.90.930.12:FF:000001">
    <property type="entry name" value="50S ribosomal protein L6"/>
    <property type="match status" value="1"/>
</dbReference>
<gene>
    <name evidence="6" type="primary">rpl6</name>
</gene>
<dbReference type="AlphaFoldDB" id="A0A089VHC7"/>
<dbReference type="EMBL" id="KJ958481">
    <property type="protein sequence ID" value="AIR75641.1"/>
    <property type="molecule type" value="Genomic_DNA"/>
</dbReference>
<dbReference type="GO" id="GO:0019843">
    <property type="term" value="F:rRNA binding"/>
    <property type="evidence" value="ECO:0007669"/>
    <property type="project" value="InterPro"/>
</dbReference>
<reference evidence="6" key="1">
    <citation type="journal article" date="2014" name="PLoS ONE">
        <title>Conserved gene order and expanded inverted repeats characterize plastid genomes of Thalassiosirales.</title>
        <authorList>
            <person name="Sabir J.S."/>
            <person name="Yu M."/>
            <person name="Ashworth M.P."/>
            <person name="Baeshen N.A."/>
            <person name="Baeshen M.N."/>
            <person name="Bahieldin A."/>
            <person name="Theriot E.C."/>
            <person name="Jansen R.K."/>
        </authorList>
    </citation>
    <scope>NUCLEOTIDE SEQUENCE</scope>
</reference>
<evidence type="ECO:0000256" key="3">
    <source>
        <dbReference type="ARBA" id="ARBA00023274"/>
    </source>
</evidence>
<feature type="domain" description="Large ribosomal subunit protein uL6 alpha-beta" evidence="5">
    <location>
        <begin position="115"/>
        <end position="188"/>
    </location>
</feature>
<dbReference type="PIRSF" id="PIRSF002162">
    <property type="entry name" value="Ribosomal_L6"/>
    <property type="match status" value="1"/>
</dbReference>
<dbReference type="GO" id="GO:1990904">
    <property type="term" value="C:ribonucleoprotein complex"/>
    <property type="evidence" value="ECO:0007669"/>
    <property type="project" value="UniProtKB-KW"/>
</dbReference>
<name>A0A089VHC7_9STRA</name>
<evidence type="ECO:0000256" key="4">
    <source>
        <dbReference type="RuleBase" id="RU003869"/>
    </source>
</evidence>
<dbReference type="PRINTS" id="PR00059">
    <property type="entry name" value="RIBOSOMALL6"/>
</dbReference>
<dbReference type="Pfam" id="PF00347">
    <property type="entry name" value="Ribosomal_L6"/>
    <property type="match status" value="1"/>
</dbReference>
<dbReference type="GO" id="GO:0006412">
    <property type="term" value="P:translation"/>
    <property type="evidence" value="ECO:0007669"/>
    <property type="project" value="InterPro"/>
</dbReference>
<evidence type="ECO:0000313" key="6">
    <source>
        <dbReference type="EMBL" id="AIR75641.1"/>
    </source>
</evidence>
<evidence type="ECO:0000256" key="1">
    <source>
        <dbReference type="ARBA" id="ARBA00009356"/>
    </source>
</evidence>
<dbReference type="PROSITE" id="PS00525">
    <property type="entry name" value="RIBOSOMAL_L6_1"/>
    <property type="match status" value="1"/>
</dbReference>
<dbReference type="InterPro" id="IPR020040">
    <property type="entry name" value="Ribosomal_uL6_a/b-dom"/>
</dbReference>
<keyword evidence="6" id="KW-0150">Chloroplast</keyword>
<dbReference type="GO" id="GO:0005840">
    <property type="term" value="C:ribosome"/>
    <property type="evidence" value="ECO:0007669"/>
    <property type="project" value="UniProtKB-KW"/>
</dbReference>
<dbReference type="InterPro" id="IPR036789">
    <property type="entry name" value="Ribosomal_uL6-like_a/b-dom_sf"/>
</dbReference>
<keyword evidence="3 4" id="KW-0687">Ribonucleoprotein</keyword>
<organism evidence="6">
    <name type="scientific">Cyclotella sp. WC03_2</name>
    <dbReference type="NCBI Taxonomy" id="1549164"/>
    <lineage>
        <taxon>Eukaryota</taxon>
        <taxon>Sar</taxon>
        <taxon>Stramenopiles</taxon>
        <taxon>Ochrophyta</taxon>
        <taxon>Bacillariophyta</taxon>
        <taxon>Coscinodiscophyceae</taxon>
        <taxon>Thalassiosirophycidae</taxon>
        <taxon>Stephanodiscales</taxon>
        <taxon>Stephanodiscaceae</taxon>
        <taxon>Cyclotella</taxon>
    </lineage>
</organism>
<dbReference type="GO" id="GO:0003735">
    <property type="term" value="F:structural constituent of ribosome"/>
    <property type="evidence" value="ECO:0007669"/>
    <property type="project" value="InterPro"/>
</dbReference>
<comment type="similarity">
    <text evidence="1 4">Belongs to the universal ribosomal protein uL6 family.</text>
</comment>
<dbReference type="InterPro" id="IPR002358">
    <property type="entry name" value="Ribosomal_uL6_CS"/>
</dbReference>